<gene>
    <name evidence="2" type="ORF">A3E44_00625</name>
</gene>
<dbReference type="AlphaFoldDB" id="A0A1F8AQY9"/>
<evidence type="ECO:0000313" key="3">
    <source>
        <dbReference type="Proteomes" id="UP000178603"/>
    </source>
</evidence>
<keyword evidence="1" id="KW-1133">Transmembrane helix</keyword>
<dbReference type="EMBL" id="MGGW01000017">
    <property type="protein sequence ID" value="OGM54173.1"/>
    <property type="molecule type" value="Genomic_DNA"/>
</dbReference>
<name>A0A1F8AQY9_9BACT</name>
<dbReference type="Proteomes" id="UP000178603">
    <property type="component" value="Unassembled WGS sequence"/>
</dbReference>
<feature type="transmembrane region" description="Helical" evidence="1">
    <location>
        <begin position="20"/>
        <end position="43"/>
    </location>
</feature>
<keyword evidence="1" id="KW-0812">Transmembrane</keyword>
<comment type="caution">
    <text evidence="2">The sequence shown here is derived from an EMBL/GenBank/DDBJ whole genome shotgun (WGS) entry which is preliminary data.</text>
</comment>
<accession>A0A1F8AQY9</accession>
<proteinExistence type="predicted"/>
<organism evidence="2 3">
    <name type="scientific">Candidatus Woesebacteria bacterium RIFCSPHIGHO2_12_FULL_41_24</name>
    <dbReference type="NCBI Taxonomy" id="1802510"/>
    <lineage>
        <taxon>Bacteria</taxon>
        <taxon>Candidatus Woeseibacteriota</taxon>
    </lineage>
</organism>
<protein>
    <submittedName>
        <fullName evidence="2">Uncharacterized protein</fullName>
    </submittedName>
</protein>
<sequence>MYFNQSKAECSELDFQGKFLPSPLCTCSVIRYILLLVVFVYGYNEDEDVDRLLILRLARSGRVSRKPQVLIERYNSKLLISPQLEIYKVKIHGAWTTLQFEPWAEVKDLVSN</sequence>
<keyword evidence="1" id="KW-0472">Membrane</keyword>
<evidence type="ECO:0000256" key="1">
    <source>
        <dbReference type="SAM" id="Phobius"/>
    </source>
</evidence>
<evidence type="ECO:0000313" key="2">
    <source>
        <dbReference type="EMBL" id="OGM54173.1"/>
    </source>
</evidence>
<reference evidence="2 3" key="1">
    <citation type="journal article" date="2016" name="Nat. Commun.">
        <title>Thousands of microbial genomes shed light on interconnected biogeochemical processes in an aquifer system.</title>
        <authorList>
            <person name="Anantharaman K."/>
            <person name="Brown C.T."/>
            <person name="Hug L.A."/>
            <person name="Sharon I."/>
            <person name="Castelle C.J."/>
            <person name="Probst A.J."/>
            <person name="Thomas B.C."/>
            <person name="Singh A."/>
            <person name="Wilkins M.J."/>
            <person name="Karaoz U."/>
            <person name="Brodie E.L."/>
            <person name="Williams K.H."/>
            <person name="Hubbard S.S."/>
            <person name="Banfield J.F."/>
        </authorList>
    </citation>
    <scope>NUCLEOTIDE SEQUENCE [LARGE SCALE GENOMIC DNA]</scope>
</reference>